<evidence type="ECO:0000313" key="2">
    <source>
        <dbReference type="Proteomes" id="UP000324222"/>
    </source>
</evidence>
<organism evidence="1 2">
    <name type="scientific">Portunus trituberculatus</name>
    <name type="common">Swimming crab</name>
    <name type="synonym">Neptunus trituberculatus</name>
    <dbReference type="NCBI Taxonomy" id="210409"/>
    <lineage>
        <taxon>Eukaryota</taxon>
        <taxon>Metazoa</taxon>
        <taxon>Ecdysozoa</taxon>
        <taxon>Arthropoda</taxon>
        <taxon>Crustacea</taxon>
        <taxon>Multicrustacea</taxon>
        <taxon>Malacostraca</taxon>
        <taxon>Eumalacostraca</taxon>
        <taxon>Eucarida</taxon>
        <taxon>Decapoda</taxon>
        <taxon>Pleocyemata</taxon>
        <taxon>Brachyura</taxon>
        <taxon>Eubrachyura</taxon>
        <taxon>Portunoidea</taxon>
        <taxon>Portunidae</taxon>
        <taxon>Portuninae</taxon>
        <taxon>Portunus</taxon>
    </lineage>
</organism>
<name>A0A5B7DLJ5_PORTR</name>
<sequence length="76" mass="8609">MRKSNRGGKGGYLERILFFYQFEDNQSSKIFASLRDHNCQTSGKTQTKSTVMAWGDTTTTRTTLTVSKQPKVTEDP</sequence>
<protein>
    <submittedName>
        <fullName evidence="1">Uncharacterized protein</fullName>
    </submittedName>
</protein>
<proteinExistence type="predicted"/>
<dbReference type="Proteomes" id="UP000324222">
    <property type="component" value="Unassembled WGS sequence"/>
</dbReference>
<reference evidence="1 2" key="1">
    <citation type="submission" date="2019-05" db="EMBL/GenBank/DDBJ databases">
        <title>Another draft genome of Portunus trituberculatus and its Hox gene families provides insights of decapod evolution.</title>
        <authorList>
            <person name="Jeong J.-H."/>
            <person name="Song I."/>
            <person name="Kim S."/>
            <person name="Choi T."/>
            <person name="Kim D."/>
            <person name="Ryu S."/>
            <person name="Kim W."/>
        </authorList>
    </citation>
    <scope>NUCLEOTIDE SEQUENCE [LARGE SCALE GENOMIC DNA]</scope>
    <source>
        <tissue evidence="1">Muscle</tissue>
    </source>
</reference>
<evidence type="ECO:0000313" key="1">
    <source>
        <dbReference type="EMBL" id="MPC22318.1"/>
    </source>
</evidence>
<dbReference type="EMBL" id="VSRR010001075">
    <property type="protein sequence ID" value="MPC22318.1"/>
    <property type="molecule type" value="Genomic_DNA"/>
</dbReference>
<accession>A0A5B7DLJ5</accession>
<comment type="caution">
    <text evidence="1">The sequence shown here is derived from an EMBL/GenBank/DDBJ whole genome shotgun (WGS) entry which is preliminary data.</text>
</comment>
<keyword evidence="2" id="KW-1185">Reference proteome</keyword>
<gene>
    <name evidence="1" type="ORF">E2C01_015329</name>
</gene>
<dbReference type="AlphaFoldDB" id="A0A5B7DLJ5"/>